<comment type="similarity">
    <text evidence="1">Belongs to the NAD(P)H dehydrogenase (quinone) family.</text>
</comment>
<name>A0AAU7BIK9_9PSED</name>
<keyword evidence="2 4" id="KW-0560">Oxidoreductase</keyword>
<proteinExistence type="inferred from homology"/>
<feature type="domain" description="Flavodoxin-like fold" evidence="3">
    <location>
        <begin position="1"/>
        <end position="208"/>
    </location>
</feature>
<evidence type="ECO:0000313" key="4">
    <source>
        <dbReference type="EMBL" id="XBG32291.1"/>
    </source>
</evidence>
<dbReference type="PANTHER" id="PTHR10204">
    <property type="entry name" value="NAD P H OXIDOREDUCTASE-RELATED"/>
    <property type="match status" value="1"/>
</dbReference>
<dbReference type="Gene3D" id="3.40.50.360">
    <property type="match status" value="1"/>
</dbReference>
<dbReference type="PANTHER" id="PTHR10204:SF34">
    <property type="entry name" value="NAD(P)H DEHYDROGENASE [QUINONE] 1 ISOFORM 1"/>
    <property type="match status" value="1"/>
</dbReference>
<reference evidence="4" key="1">
    <citation type="journal article" date="2019" name="Microbiol. Resour. Announc.">
        <title>Draft Genome Sequences of Five Environmental Bacterial Isolates That Degrade Polyethylene Terephthalate Plastic.</title>
        <authorList>
            <person name="Leon-Zayas R."/>
            <person name="Roberts C."/>
            <person name="Vague M."/>
            <person name="Mellies J.L."/>
        </authorList>
    </citation>
    <scope>NUCLEOTIDE SEQUENCE</scope>
    <source>
        <strain evidence="4">13.2</strain>
    </source>
</reference>
<dbReference type="InterPro" id="IPR051545">
    <property type="entry name" value="NAD(P)H_dehydrogenase_qn"/>
</dbReference>
<dbReference type="EC" id="1.-.-.-" evidence="4"/>
<evidence type="ECO:0000256" key="1">
    <source>
        <dbReference type="ARBA" id="ARBA00006252"/>
    </source>
</evidence>
<organism evidence="4">
    <name type="scientific">Pseudomonas sp. 13.2</name>
    <dbReference type="NCBI Taxonomy" id="3144665"/>
    <lineage>
        <taxon>Bacteria</taxon>
        <taxon>Pseudomonadati</taxon>
        <taxon>Pseudomonadota</taxon>
        <taxon>Gammaproteobacteria</taxon>
        <taxon>Pseudomonadales</taxon>
        <taxon>Pseudomonadaceae</taxon>
        <taxon>Pseudomonas</taxon>
    </lineage>
</organism>
<dbReference type="InterPro" id="IPR003680">
    <property type="entry name" value="Flavodoxin_fold"/>
</dbReference>
<dbReference type="EMBL" id="CP157179">
    <property type="protein sequence ID" value="XBG32291.1"/>
    <property type="molecule type" value="Genomic_DNA"/>
</dbReference>
<dbReference type="GO" id="GO:0005829">
    <property type="term" value="C:cytosol"/>
    <property type="evidence" value="ECO:0007669"/>
    <property type="project" value="TreeGrafter"/>
</dbReference>
<dbReference type="InterPro" id="IPR029039">
    <property type="entry name" value="Flavoprotein-like_sf"/>
</dbReference>
<sequence>MKVHIVHAHPEAKSFNAALTAQARSHLTQQGHEVTVSDLYAMNWQALSGRGNFTTCADPDYFKQQVEEAHATENSGFAPDIQAEIDKLFACDALILQFPLWWFSMPAILKGWVDRVLAYGAVYGAGAWYDNGKFAGKKAMVSLTTGGGASMYGHDGINGNINTLLFPIQHGVLRLTGFDVLEPFICWQPASVSAEVRADYLQAYRDRLDHLFTAEALPFASLHDYDPARSAFAKPRRKTPNPPR</sequence>
<dbReference type="Pfam" id="PF02525">
    <property type="entry name" value="Flavodoxin_2"/>
    <property type="match status" value="1"/>
</dbReference>
<reference evidence="4" key="2">
    <citation type="submission" date="2024-05" db="EMBL/GenBank/DDBJ databases">
        <authorList>
            <person name="Mellies J."/>
            <person name="Newton I."/>
        </authorList>
    </citation>
    <scope>NUCLEOTIDE SEQUENCE</scope>
    <source>
        <strain evidence="4">13.2</strain>
    </source>
</reference>
<gene>
    <name evidence="4" type="ORF">ABH853_03230</name>
</gene>
<dbReference type="AlphaFoldDB" id="A0AAU7BIK9"/>
<accession>A0AAU7BIK9</accession>
<protein>
    <submittedName>
        <fullName evidence="4">NAD(P)H-dependent oxidoreductase</fullName>
        <ecNumber evidence="4">1.-.-.-</ecNumber>
    </submittedName>
</protein>
<evidence type="ECO:0000259" key="3">
    <source>
        <dbReference type="Pfam" id="PF02525"/>
    </source>
</evidence>
<dbReference type="SUPFAM" id="SSF52218">
    <property type="entry name" value="Flavoproteins"/>
    <property type="match status" value="1"/>
</dbReference>
<dbReference type="GO" id="GO:0003955">
    <property type="term" value="F:NAD(P)H dehydrogenase (quinone) activity"/>
    <property type="evidence" value="ECO:0007669"/>
    <property type="project" value="TreeGrafter"/>
</dbReference>
<evidence type="ECO:0000256" key="2">
    <source>
        <dbReference type="ARBA" id="ARBA00023002"/>
    </source>
</evidence>